<protein>
    <recommendedName>
        <fullName evidence="7">C2H2-type domain-containing protein</fullName>
    </recommendedName>
</protein>
<comment type="caution">
    <text evidence="8">The sequence shown here is derived from an EMBL/GenBank/DDBJ whole genome shotgun (WGS) entry which is preliminary data.</text>
</comment>
<evidence type="ECO:0000313" key="9">
    <source>
        <dbReference type="Proteomes" id="UP001054889"/>
    </source>
</evidence>
<dbReference type="InterPro" id="IPR013087">
    <property type="entry name" value="Znf_C2H2_type"/>
</dbReference>
<name>A0AAV5FSW2_ELECO</name>
<evidence type="ECO:0000256" key="3">
    <source>
        <dbReference type="ARBA" id="ARBA00022771"/>
    </source>
</evidence>
<dbReference type="Proteomes" id="UP001054889">
    <property type="component" value="Unassembled WGS sequence"/>
</dbReference>
<dbReference type="EMBL" id="BQKI01000095">
    <property type="protein sequence ID" value="GJN37852.1"/>
    <property type="molecule type" value="Genomic_DNA"/>
</dbReference>
<dbReference type="Gene3D" id="3.30.160.60">
    <property type="entry name" value="Classic Zinc Finger"/>
    <property type="match status" value="1"/>
</dbReference>
<comment type="subcellular location">
    <subcellularLocation>
        <location evidence="1">Nucleus</location>
    </subcellularLocation>
</comment>
<reference evidence="8" key="1">
    <citation type="journal article" date="2018" name="DNA Res.">
        <title>Multiple hybrid de novo genome assembly of finger millet, an orphan allotetraploid crop.</title>
        <authorList>
            <person name="Hatakeyama M."/>
            <person name="Aluri S."/>
            <person name="Balachadran M.T."/>
            <person name="Sivarajan S.R."/>
            <person name="Patrignani A."/>
            <person name="Gruter S."/>
            <person name="Poveda L."/>
            <person name="Shimizu-Inatsugi R."/>
            <person name="Baeten J."/>
            <person name="Francoijs K.J."/>
            <person name="Nataraja K.N."/>
            <person name="Reddy Y.A.N."/>
            <person name="Phadnis S."/>
            <person name="Ravikumar R.L."/>
            <person name="Schlapbach R."/>
            <person name="Sreeman S.M."/>
            <person name="Shimizu K.K."/>
        </authorList>
    </citation>
    <scope>NUCLEOTIDE SEQUENCE</scope>
</reference>
<proteinExistence type="predicted"/>
<evidence type="ECO:0000256" key="6">
    <source>
        <dbReference type="PROSITE-ProRule" id="PRU00042"/>
    </source>
</evidence>
<keyword evidence="9" id="KW-1185">Reference proteome</keyword>
<accession>A0AAV5FSW2</accession>
<evidence type="ECO:0000256" key="2">
    <source>
        <dbReference type="ARBA" id="ARBA00022723"/>
    </source>
</evidence>
<dbReference type="SUPFAM" id="SSF57667">
    <property type="entry name" value="beta-beta-alpha zinc fingers"/>
    <property type="match status" value="1"/>
</dbReference>
<dbReference type="PROSITE" id="PS00028">
    <property type="entry name" value="ZINC_FINGER_C2H2_1"/>
    <property type="match status" value="1"/>
</dbReference>
<reference evidence="8" key="2">
    <citation type="submission" date="2021-12" db="EMBL/GenBank/DDBJ databases">
        <title>Resequencing data analysis of finger millet.</title>
        <authorList>
            <person name="Hatakeyama M."/>
            <person name="Aluri S."/>
            <person name="Balachadran M.T."/>
            <person name="Sivarajan S.R."/>
            <person name="Poveda L."/>
            <person name="Shimizu-Inatsugi R."/>
            <person name="Schlapbach R."/>
            <person name="Sreeman S.M."/>
            <person name="Shimizu K.K."/>
        </authorList>
    </citation>
    <scope>NUCLEOTIDE SEQUENCE</scope>
</reference>
<evidence type="ECO:0000259" key="7">
    <source>
        <dbReference type="PROSITE" id="PS50157"/>
    </source>
</evidence>
<gene>
    <name evidence="8" type="primary">gb26845</name>
    <name evidence="8" type="ORF">PR202_gb26845</name>
</gene>
<dbReference type="AlphaFoldDB" id="A0AAV5FSW2"/>
<dbReference type="PANTHER" id="PTHR47287:SF9">
    <property type="entry name" value="ZINC FINGER PROTEIN 4-LIKE"/>
    <property type="match status" value="1"/>
</dbReference>
<feature type="domain" description="C2H2-type" evidence="7">
    <location>
        <begin position="26"/>
        <end position="53"/>
    </location>
</feature>
<dbReference type="PANTHER" id="PTHR47287">
    <property type="entry name" value="C2H2 AND C2HC ZINC FINGERS SUPERFAMILY PROTEIN"/>
    <property type="match status" value="1"/>
</dbReference>
<dbReference type="GO" id="GO:0009788">
    <property type="term" value="P:negative regulation of abscisic acid-activated signaling pathway"/>
    <property type="evidence" value="ECO:0007669"/>
    <property type="project" value="InterPro"/>
</dbReference>
<evidence type="ECO:0000256" key="5">
    <source>
        <dbReference type="ARBA" id="ARBA00023242"/>
    </source>
</evidence>
<dbReference type="InterPro" id="IPR044246">
    <property type="entry name" value="ZFP3-like"/>
</dbReference>
<evidence type="ECO:0000256" key="1">
    <source>
        <dbReference type="ARBA" id="ARBA00004123"/>
    </source>
</evidence>
<sequence length="143" mass="15619">MDMEEGPNLELTLLHRPASPEPPGFFLCTYCQRKFSSSQALGGHQNAHKQERMLAKLRREKDANIAATMRAHGAAASGSRGQDAAARSWGTGVIVDEAKKARMLEQQDAAALQVRALQSSKNWSSEHGYDVQGADELDLSLKL</sequence>
<dbReference type="PROSITE" id="PS50157">
    <property type="entry name" value="ZINC_FINGER_C2H2_2"/>
    <property type="match status" value="1"/>
</dbReference>
<dbReference type="GO" id="GO:0005634">
    <property type="term" value="C:nucleus"/>
    <property type="evidence" value="ECO:0007669"/>
    <property type="project" value="UniProtKB-SubCell"/>
</dbReference>
<organism evidence="8 9">
    <name type="scientific">Eleusine coracana subsp. coracana</name>
    <dbReference type="NCBI Taxonomy" id="191504"/>
    <lineage>
        <taxon>Eukaryota</taxon>
        <taxon>Viridiplantae</taxon>
        <taxon>Streptophyta</taxon>
        <taxon>Embryophyta</taxon>
        <taxon>Tracheophyta</taxon>
        <taxon>Spermatophyta</taxon>
        <taxon>Magnoliopsida</taxon>
        <taxon>Liliopsida</taxon>
        <taxon>Poales</taxon>
        <taxon>Poaceae</taxon>
        <taxon>PACMAD clade</taxon>
        <taxon>Chloridoideae</taxon>
        <taxon>Cynodonteae</taxon>
        <taxon>Eleusininae</taxon>
        <taxon>Eleusine</taxon>
    </lineage>
</organism>
<keyword evidence="4" id="KW-0862">Zinc</keyword>
<evidence type="ECO:0000256" key="4">
    <source>
        <dbReference type="ARBA" id="ARBA00022833"/>
    </source>
</evidence>
<keyword evidence="2" id="KW-0479">Metal-binding</keyword>
<keyword evidence="3 6" id="KW-0863">Zinc-finger</keyword>
<dbReference type="InterPro" id="IPR036236">
    <property type="entry name" value="Znf_C2H2_sf"/>
</dbReference>
<evidence type="ECO:0000313" key="8">
    <source>
        <dbReference type="EMBL" id="GJN37852.1"/>
    </source>
</evidence>
<dbReference type="Pfam" id="PF13912">
    <property type="entry name" value="zf-C2H2_6"/>
    <property type="match status" value="1"/>
</dbReference>
<keyword evidence="5" id="KW-0539">Nucleus</keyword>
<dbReference type="GO" id="GO:0008270">
    <property type="term" value="F:zinc ion binding"/>
    <property type="evidence" value="ECO:0007669"/>
    <property type="project" value="UniProtKB-KW"/>
</dbReference>